<dbReference type="PANTHER" id="PTHR10628">
    <property type="entry name" value="SIALIDASE"/>
    <property type="match status" value="1"/>
</dbReference>
<evidence type="ECO:0000313" key="24">
    <source>
        <dbReference type="Proteomes" id="UP001159427"/>
    </source>
</evidence>
<evidence type="ECO:0000256" key="7">
    <source>
        <dbReference type="ARBA" id="ARBA00022553"/>
    </source>
</evidence>
<keyword evidence="6" id="KW-1003">Cell membrane</keyword>
<evidence type="ECO:0000256" key="5">
    <source>
        <dbReference type="ARBA" id="ARBA00009348"/>
    </source>
</evidence>
<keyword evidence="24" id="KW-1185">Reference proteome</keyword>
<evidence type="ECO:0000256" key="14">
    <source>
        <dbReference type="ARBA" id="ARBA00023228"/>
    </source>
</evidence>
<keyword evidence="9" id="KW-0677">Repeat</keyword>
<dbReference type="PANTHER" id="PTHR10628:SF25">
    <property type="entry name" value="SIALIDASE-1"/>
    <property type="match status" value="1"/>
</dbReference>
<comment type="subcellular location">
    <subcellularLocation>
        <location evidence="3">Cell membrane</location>
    </subcellularLocation>
    <subcellularLocation>
        <location evidence="4">Cytoplasmic vesicle</location>
    </subcellularLocation>
    <subcellularLocation>
        <location evidence="2">Lysosome lumen</location>
    </subcellularLocation>
    <subcellularLocation>
        <location evidence="1">Lysosome membrane</location>
        <topology evidence="1">Peripheral membrane protein</topology>
        <orientation evidence="1">Lumenal side</orientation>
    </subcellularLocation>
</comment>
<reference evidence="23 24" key="1">
    <citation type="submission" date="2022-05" db="EMBL/GenBank/DDBJ databases">
        <authorList>
            <consortium name="Genoscope - CEA"/>
            <person name="William W."/>
        </authorList>
    </citation>
    <scope>NUCLEOTIDE SEQUENCE [LARGE SCALE GENOMIC DNA]</scope>
</reference>
<dbReference type="Pfam" id="PF13088">
    <property type="entry name" value="BNR_2"/>
    <property type="match status" value="1"/>
</dbReference>
<dbReference type="CDD" id="cd15482">
    <property type="entry name" value="Sialidase_non-viral"/>
    <property type="match status" value="1"/>
</dbReference>
<evidence type="ECO:0000256" key="15">
    <source>
        <dbReference type="ARBA" id="ARBA00023329"/>
    </source>
</evidence>
<name>A0ABN8MFE4_9CNID</name>
<proteinExistence type="inferred from homology"/>
<evidence type="ECO:0000256" key="11">
    <source>
        <dbReference type="ARBA" id="ARBA00023098"/>
    </source>
</evidence>
<dbReference type="SUPFAM" id="SSF50939">
    <property type="entry name" value="Sialidases"/>
    <property type="match status" value="1"/>
</dbReference>
<keyword evidence="7" id="KW-0597">Phosphoprotein</keyword>
<evidence type="ECO:0000259" key="22">
    <source>
        <dbReference type="Pfam" id="PF13088"/>
    </source>
</evidence>
<comment type="caution">
    <text evidence="23">The sequence shown here is derived from an EMBL/GenBank/DDBJ whole genome shotgun (WGS) entry which is preliminary data.</text>
</comment>
<dbReference type="InterPro" id="IPR036278">
    <property type="entry name" value="Sialidase_sf"/>
</dbReference>
<dbReference type="Proteomes" id="UP001159427">
    <property type="component" value="Unassembled WGS sequence"/>
</dbReference>
<sequence>MMATTTSVSSLLGFVLFVSVGILPSISNPTIDHEVTLWKQGDLGVNTYRIPIITSLPDGSLIALAEGRKHSSGDSGPKFLAIRRSKDQGITWSNTSFLEDDGEAPDGLNLGTVIVDEEVYRVFVVYSFCAHKCVYHTTFLISSDDFGLSWSKPYNLSEQIGTSPFLPGPGFGIQKKQDPHRGRLITCGHTMPGHDGVYCIVSDDHGKSWRIAGNITQRGSFEPDESQLIELNNGVILMTSRNQGNFHCHCRIMSKSYDGAESFAHADIYVDETLEDPVVAASLLGLSTTVYFSNPANKMFRVNMTLRWSKDNGASWNGALTVWKGASGYSCLAIVPGMQANETFIGLVFEKGHLRYYESIVFVRFRLE</sequence>
<evidence type="ECO:0000256" key="13">
    <source>
        <dbReference type="ARBA" id="ARBA00023180"/>
    </source>
</evidence>
<evidence type="ECO:0000256" key="21">
    <source>
        <dbReference type="SAM" id="SignalP"/>
    </source>
</evidence>
<evidence type="ECO:0000256" key="20">
    <source>
        <dbReference type="ARBA" id="ARBA00041413"/>
    </source>
</evidence>
<organism evidence="23 24">
    <name type="scientific">Porites evermanni</name>
    <dbReference type="NCBI Taxonomy" id="104178"/>
    <lineage>
        <taxon>Eukaryota</taxon>
        <taxon>Metazoa</taxon>
        <taxon>Cnidaria</taxon>
        <taxon>Anthozoa</taxon>
        <taxon>Hexacorallia</taxon>
        <taxon>Scleractinia</taxon>
        <taxon>Fungiina</taxon>
        <taxon>Poritidae</taxon>
        <taxon>Porites</taxon>
    </lineage>
</organism>
<accession>A0ABN8MFE4</accession>
<feature type="chain" id="PRO_5046609846" description="Sialidase-1" evidence="21">
    <location>
        <begin position="28"/>
        <end position="368"/>
    </location>
</feature>
<protein>
    <recommendedName>
        <fullName evidence="18">Sialidase-1</fullName>
    </recommendedName>
    <alternativeName>
        <fullName evidence="20">Lysosomal sialidase</fullName>
    </alternativeName>
    <alternativeName>
        <fullName evidence="19">N-acetyl-alpha-neuraminidase 1</fullName>
    </alternativeName>
</protein>
<dbReference type="InterPro" id="IPR026856">
    <property type="entry name" value="Sialidase_fam"/>
</dbReference>
<evidence type="ECO:0000256" key="9">
    <source>
        <dbReference type="ARBA" id="ARBA00022737"/>
    </source>
</evidence>
<comment type="subunit">
    <text evidence="17">Interacts with cathepsin A (protective protein), beta-galactosidase and N-acetylgalactosamine-6-sulfate sulfatase in a multienzyme complex.</text>
</comment>
<evidence type="ECO:0000256" key="3">
    <source>
        <dbReference type="ARBA" id="ARBA00004236"/>
    </source>
</evidence>
<keyword evidence="15" id="KW-0968">Cytoplasmic vesicle</keyword>
<comment type="function">
    <text evidence="16">Catalyzes the removal of sialic acid (N-acetylneuraminic acid) moieties from glycoproteins and glycolipids. To be active, it is strictly dependent on its presence in the multienzyme complex. Appears to have a preference for alpha 2-3 and alpha 2-6 sialyl linkage.</text>
</comment>
<keyword evidence="13" id="KW-0325">Glycoprotein</keyword>
<evidence type="ECO:0000256" key="4">
    <source>
        <dbReference type="ARBA" id="ARBA00004541"/>
    </source>
</evidence>
<evidence type="ECO:0000256" key="18">
    <source>
        <dbReference type="ARBA" id="ARBA00040509"/>
    </source>
</evidence>
<dbReference type="Gene3D" id="2.120.10.10">
    <property type="match status" value="1"/>
</dbReference>
<evidence type="ECO:0000256" key="6">
    <source>
        <dbReference type="ARBA" id="ARBA00022475"/>
    </source>
</evidence>
<evidence type="ECO:0000256" key="2">
    <source>
        <dbReference type="ARBA" id="ARBA00004227"/>
    </source>
</evidence>
<dbReference type="EMBL" id="CALNXI010000510">
    <property type="protein sequence ID" value="CAH3028423.1"/>
    <property type="molecule type" value="Genomic_DNA"/>
</dbReference>
<keyword evidence="11" id="KW-0443">Lipid metabolism</keyword>
<evidence type="ECO:0000313" key="23">
    <source>
        <dbReference type="EMBL" id="CAH3028423.1"/>
    </source>
</evidence>
<evidence type="ECO:0000256" key="17">
    <source>
        <dbReference type="ARBA" id="ARBA00038519"/>
    </source>
</evidence>
<evidence type="ECO:0000256" key="8">
    <source>
        <dbReference type="ARBA" id="ARBA00022729"/>
    </source>
</evidence>
<evidence type="ECO:0000256" key="16">
    <source>
        <dbReference type="ARBA" id="ARBA00037235"/>
    </source>
</evidence>
<comment type="similarity">
    <text evidence="5">Belongs to the glycosyl hydrolase 33 family.</text>
</comment>
<keyword evidence="14" id="KW-0458">Lysosome</keyword>
<gene>
    <name evidence="23" type="ORF">PEVE_00034063</name>
</gene>
<feature type="signal peptide" evidence="21">
    <location>
        <begin position="1"/>
        <end position="27"/>
    </location>
</feature>
<evidence type="ECO:0000256" key="19">
    <source>
        <dbReference type="ARBA" id="ARBA00041332"/>
    </source>
</evidence>
<evidence type="ECO:0000256" key="12">
    <source>
        <dbReference type="ARBA" id="ARBA00023136"/>
    </source>
</evidence>
<feature type="domain" description="Sialidase" evidence="22">
    <location>
        <begin position="60"/>
        <end position="332"/>
    </location>
</feature>
<evidence type="ECO:0000256" key="10">
    <source>
        <dbReference type="ARBA" id="ARBA00022801"/>
    </source>
</evidence>
<keyword evidence="12" id="KW-0472">Membrane</keyword>
<dbReference type="InterPro" id="IPR011040">
    <property type="entry name" value="Sialidase"/>
</dbReference>
<evidence type="ECO:0000256" key="1">
    <source>
        <dbReference type="ARBA" id="ARBA00004207"/>
    </source>
</evidence>
<keyword evidence="10" id="KW-0378">Hydrolase</keyword>
<keyword evidence="8 21" id="KW-0732">Signal</keyword>